<name>A0ABS4FTS4_9BACL</name>
<reference evidence="1 2" key="1">
    <citation type="submission" date="2021-03" db="EMBL/GenBank/DDBJ databases">
        <title>Genomic Encyclopedia of Type Strains, Phase IV (KMG-IV): sequencing the most valuable type-strain genomes for metagenomic binning, comparative biology and taxonomic classification.</title>
        <authorList>
            <person name="Goeker M."/>
        </authorList>
    </citation>
    <scope>NUCLEOTIDE SEQUENCE [LARGE SCALE GENOMIC DNA]</scope>
    <source>
        <strain evidence="1 2">DSM 14349</strain>
    </source>
</reference>
<protein>
    <recommendedName>
        <fullName evidence="3">DUF2642 domain-containing protein</fullName>
    </recommendedName>
</protein>
<keyword evidence="2" id="KW-1185">Reference proteome</keyword>
<proteinExistence type="predicted"/>
<evidence type="ECO:0000313" key="1">
    <source>
        <dbReference type="EMBL" id="MBP1905970.1"/>
    </source>
</evidence>
<dbReference type="Proteomes" id="UP001519272">
    <property type="component" value="Unassembled WGS sequence"/>
</dbReference>
<sequence>MGLFRFLLNSPIRIRIRILQTSFEILKLRVDHLEKKLASTHFPDYETRQKLLGAVNQFITVQTKEYKFEGTLIAVHNSSLEIADDKAQRIIIPFTKICSFHQ</sequence>
<gene>
    <name evidence="1" type="ORF">J2Z32_002618</name>
</gene>
<organism evidence="1 2">
    <name type="scientific">Paenibacillus turicensis</name>
    <dbReference type="NCBI Taxonomy" id="160487"/>
    <lineage>
        <taxon>Bacteria</taxon>
        <taxon>Bacillati</taxon>
        <taxon>Bacillota</taxon>
        <taxon>Bacilli</taxon>
        <taxon>Bacillales</taxon>
        <taxon>Paenibacillaceae</taxon>
        <taxon>Paenibacillus</taxon>
    </lineage>
</organism>
<accession>A0ABS4FTS4</accession>
<evidence type="ECO:0008006" key="3">
    <source>
        <dbReference type="Google" id="ProtNLM"/>
    </source>
</evidence>
<comment type="caution">
    <text evidence="1">The sequence shown here is derived from an EMBL/GenBank/DDBJ whole genome shotgun (WGS) entry which is preliminary data.</text>
</comment>
<dbReference type="EMBL" id="JAGGKG010000011">
    <property type="protein sequence ID" value="MBP1905970.1"/>
    <property type="molecule type" value="Genomic_DNA"/>
</dbReference>
<evidence type="ECO:0000313" key="2">
    <source>
        <dbReference type="Proteomes" id="UP001519272"/>
    </source>
</evidence>
<dbReference type="RefSeq" id="WP_210089571.1">
    <property type="nucleotide sequence ID" value="NZ_JAGGKG010000011.1"/>
</dbReference>